<proteinExistence type="predicted"/>
<evidence type="ECO:0000313" key="3">
    <source>
        <dbReference type="Proteomes" id="UP000198857"/>
    </source>
</evidence>
<keyword evidence="1" id="KW-0472">Membrane</keyword>
<keyword evidence="1" id="KW-0812">Transmembrane</keyword>
<keyword evidence="1" id="KW-1133">Transmembrane helix</keyword>
<feature type="transmembrane region" description="Helical" evidence="1">
    <location>
        <begin position="94"/>
        <end position="117"/>
    </location>
</feature>
<keyword evidence="3" id="KW-1185">Reference proteome</keyword>
<feature type="transmembrane region" description="Helical" evidence="1">
    <location>
        <begin position="67"/>
        <end position="87"/>
    </location>
</feature>
<dbReference type="AlphaFoldDB" id="A0A1I5QY97"/>
<dbReference type="OrthoDB" id="5192209at2"/>
<accession>A0A1I5QY97</accession>
<evidence type="ECO:0008006" key="4">
    <source>
        <dbReference type="Google" id="ProtNLM"/>
    </source>
</evidence>
<protein>
    <recommendedName>
        <fullName evidence="4">DUF4386 family protein</fullName>
    </recommendedName>
</protein>
<feature type="transmembrane region" description="Helical" evidence="1">
    <location>
        <begin position="172"/>
        <end position="191"/>
    </location>
</feature>
<sequence length="233" mass="24158">MARKTEIVGAGGIVLTPVLLGAADLLRMSAEGVDEVGGVATTWGVAEATAQLAAIDAHRGTFELASWLAYAGVLASIPAAVALWRLAAARSRRWAWTGLLLAVLGVIGEVVHLTGYYGLLQLLSAQPDRQSAAELGLAFDVVPFNVALFVPFLLGALAWLPQAVALRRARIVPLWAALTVCLGTVLFLGVGSQPWSTTVWAGALVVGLAPAARALLRAEPAVHAPVTGQHVPA</sequence>
<gene>
    <name evidence="2" type="ORF">SAMN05660464_3382</name>
</gene>
<dbReference type="Proteomes" id="UP000198857">
    <property type="component" value="Unassembled WGS sequence"/>
</dbReference>
<feature type="transmembrane region" description="Helical" evidence="1">
    <location>
        <begin position="197"/>
        <end position="216"/>
    </location>
</feature>
<feature type="transmembrane region" description="Helical" evidence="1">
    <location>
        <begin position="7"/>
        <end position="26"/>
    </location>
</feature>
<reference evidence="3" key="1">
    <citation type="submission" date="2016-10" db="EMBL/GenBank/DDBJ databases">
        <authorList>
            <person name="Varghese N."/>
            <person name="Submissions S."/>
        </authorList>
    </citation>
    <scope>NUCLEOTIDE SEQUENCE [LARGE SCALE GENOMIC DNA]</scope>
    <source>
        <strain evidence="3">DSM 44208</strain>
    </source>
</reference>
<evidence type="ECO:0000256" key="1">
    <source>
        <dbReference type="SAM" id="Phobius"/>
    </source>
</evidence>
<feature type="transmembrane region" description="Helical" evidence="1">
    <location>
        <begin position="137"/>
        <end position="160"/>
    </location>
</feature>
<dbReference type="RefSeq" id="WP_136697295.1">
    <property type="nucleotide sequence ID" value="NZ_FOWQ01000005.1"/>
</dbReference>
<dbReference type="STRING" id="1523247.SAMN05660464_3382"/>
<name>A0A1I5QY97_9ACTN</name>
<dbReference type="EMBL" id="FOWQ01000005">
    <property type="protein sequence ID" value="SFP51284.1"/>
    <property type="molecule type" value="Genomic_DNA"/>
</dbReference>
<evidence type="ECO:0000313" key="2">
    <source>
        <dbReference type="EMBL" id="SFP51284.1"/>
    </source>
</evidence>
<organism evidence="2 3">
    <name type="scientific">Geodermatophilus dictyosporus</name>
    <dbReference type="NCBI Taxonomy" id="1523247"/>
    <lineage>
        <taxon>Bacteria</taxon>
        <taxon>Bacillati</taxon>
        <taxon>Actinomycetota</taxon>
        <taxon>Actinomycetes</taxon>
        <taxon>Geodermatophilales</taxon>
        <taxon>Geodermatophilaceae</taxon>
        <taxon>Geodermatophilus</taxon>
    </lineage>
</organism>